<evidence type="ECO:0000313" key="5">
    <source>
        <dbReference type="Proteomes" id="UP000321917"/>
    </source>
</evidence>
<comment type="caution">
    <text evidence="3">The sequence shown here is derived from an EMBL/GenBank/DDBJ whole genome shotgun (WGS) entry which is preliminary data.</text>
</comment>
<evidence type="ECO:0000313" key="2">
    <source>
        <dbReference type="EMBL" id="TWX60142.1"/>
    </source>
</evidence>
<evidence type="ECO:0000313" key="4">
    <source>
        <dbReference type="Proteomes" id="UP000321525"/>
    </source>
</evidence>
<dbReference type="Proteomes" id="UP000321917">
    <property type="component" value="Unassembled WGS sequence"/>
</dbReference>
<accession>A0A5C6Q3C1</accession>
<feature type="transmembrane region" description="Helical" evidence="1">
    <location>
        <begin position="96"/>
        <end position="118"/>
    </location>
</feature>
<evidence type="ECO:0000256" key="1">
    <source>
        <dbReference type="SAM" id="Phobius"/>
    </source>
</evidence>
<keyword evidence="1" id="KW-0812">Transmembrane</keyword>
<keyword evidence="1" id="KW-1133">Transmembrane helix</keyword>
<gene>
    <name evidence="2" type="ORF">ESZ26_08495</name>
    <name evidence="3" type="ORF">ESZ27_17105</name>
</gene>
<evidence type="ECO:0000313" key="3">
    <source>
        <dbReference type="EMBL" id="TWX63329.1"/>
    </source>
</evidence>
<dbReference type="EMBL" id="VOLR01000010">
    <property type="protein sequence ID" value="TWX60142.1"/>
    <property type="molecule type" value="Genomic_DNA"/>
</dbReference>
<keyword evidence="4" id="KW-1185">Reference proteome</keyword>
<keyword evidence="1" id="KW-0472">Membrane</keyword>
<proteinExistence type="predicted"/>
<feature type="transmembrane region" description="Helical" evidence="1">
    <location>
        <begin position="20"/>
        <end position="38"/>
    </location>
</feature>
<feature type="transmembrane region" description="Helical" evidence="1">
    <location>
        <begin position="50"/>
        <end position="75"/>
    </location>
</feature>
<dbReference type="AlphaFoldDB" id="A0A5C6Q3C1"/>
<dbReference type="Proteomes" id="UP000321525">
    <property type="component" value="Unassembled WGS sequence"/>
</dbReference>
<organism evidence="3 5">
    <name type="scientific">Colwellia hornerae</name>
    <dbReference type="NCBI Taxonomy" id="89402"/>
    <lineage>
        <taxon>Bacteria</taxon>
        <taxon>Pseudomonadati</taxon>
        <taxon>Pseudomonadota</taxon>
        <taxon>Gammaproteobacteria</taxon>
        <taxon>Alteromonadales</taxon>
        <taxon>Colwelliaceae</taxon>
        <taxon>Colwellia</taxon>
    </lineage>
</organism>
<protein>
    <submittedName>
        <fullName evidence="3">Uncharacterized protein</fullName>
    </submittedName>
</protein>
<dbReference type="EMBL" id="VOLQ01000046">
    <property type="protein sequence ID" value="TWX63329.1"/>
    <property type="molecule type" value="Genomic_DNA"/>
</dbReference>
<dbReference type="RefSeq" id="WP_146799320.1">
    <property type="nucleotide sequence ID" value="NZ_VOLP01000011.1"/>
</dbReference>
<sequence>MKYRLTPALFNNIAITCSSYRWKLLAWSGFSFALFFMLSKQIEQSTPIVLVWFAIFILFAALQTLVVASFIFFFVTLQSTKQENKPWQKFYSTIEWCEAIVFSVILPLPMMLFVYALIII</sequence>
<dbReference type="OrthoDB" id="6227254at2"/>
<reference evidence="3 5" key="1">
    <citation type="submission" date="2019-07" db="EMBL/GenBank/DDBJ databases">
        <title>Genomes of sea-ice associated Colwellia species.</title>
        <authorList>
            <person name="Bowman J.P."/>
        </authorList>
    </citation>
    <scope>NUCLEOTIDE SEQUENCE [LARGE SCALE GENOMIC DNA]</scope>
    <source>
        <strain evidence="2 4">ACAM 607</strain>
        <strain evidence="3 5">IC036</strain>
    </source>
</reference>
<name>A0A5C6Q3C1_9GAMM</name>